<keyword evidence="4" id="KW-1185">Reference proteome</keyword>
<organism evidence="3 4">
    <name type="scientific">Orbilia ellipsospora</name>
    <dbReference type="NCBI Taxonomy" id="2528407"/>
    <lineage>
        <taxon>Eukaryota</taxon>
        <taxon>Fungi</taxon>
        <taxon>Dikarya</taxon>
        <taxon>Ascomycota</taxon>
        <taxon>Pezizomycotina</taxon>
        <taxon>Orbiliomycetes</taxon>
        <taxon>Orbiliales</taxon>
        <taxon>Orbiliaceae</taxon>
        <taxon>Orbilia</taxon>
    </lineage>
</organism>
<comment type="caution">
    <text evidence="3">The sequence shown here is derived from an EMBL/GenBank/DDBJ whole genome shotgun (WGS) entry which is preliminary data.</text>
</comment>
<dbReference type="SUPFAM" id="SSF141086">
    <property type="entry name" value="Agglutinin HPA-like"/>
    <property type="match status" value="2"/>
</dbReference>
<accession>A0AAV9XN46</accession>
<evidence type="ECO:0000313" key="3">
    <source>
        <dbReference type="EMBL" id="KAK6543535.1"/>
    </source>
</evidence>
<dbReference type="GO" id="GO:0030246">
    <property type="term" value="F:carbohydrate binding"/>
    <property type="evidence" value="ECO:0007669"/>
    <property type="project" value="InterPro"/>
</dbReference>
<reference evidence="3 4" key="1">
    <citation type="submission" date="2019-10" db="EMBL/GenBank/DDBJ databases">
        <authorList>
            <person name="Palmer J.M."/>
        </authorList>
    </citation>
    <scope>NUCLEOTIDE SEQUENCE [LARGE SCALE GENOMIC DNA]</scope>
    <source>
        <strain evidence="3 4">TWF694</strain>
    </source>
</reference>
<sequence>MSSGKQPMSNGSYDRSWNGEGSSSGGNNNIDGGGANTNGNGNNPKVGALLAAGPRLSIQEDDELPSYDDANSIQSGKTRTPSIHRQEVGTQIYDALEFEYAFEGANSHKELVTSVVRHPGSKNTILSIQRLGIGPQRPTLGNPSVFKLDAVPLPAGQLEVKASSEMGIRSIKIGMLDILEDEPDLQFGTIDWWDKRTASITVGTNLEHRFFDRPYSLPPDILMFLTGFAFKGGSPRRITATVGGIGQQGFLPKFLTGPNNTGVLDVRANWISVPKDHPRFDAGTFEVPPKSSSQHMHFMGTVCFTRWKFPKKQPPKVFVGFAGFDEEAARSFRFSVAVTGVSHKGFSWSVRNWDDVSFNYHWSAVISWIAIANPDQSL</sequence>
<dbReference type="InterPro" id="IPR019019">
    <property type="entry name" value="H-type_lectin_domain"/>
</dbReference>
<dbReference type="EMBL" id="JAVHJO010000001">
    <property type="protein sequence ID" value="KAK6543535.1"/>
    <property type="molecule type" value="Genomic_DNA"/>
</dbReference>
<proteinExistence type="predicted"/>
<dbReference type="Pfam" id="PF09458">
    <property type="entry name" value="H_lectin"/>
    <property type="match status" value="1"/>
</dbReference>
<evidence type="ECO:0000259" key="2">
    <source>
        <dbReference type="Pfam" id="PF09458"/>
    </source>
</evidence>
<protein>
    <recommendedName>
        <fullName evidence="2">H-type lectin domain-containing protein</fullName>
    </recommendedName>
</protein>
<feature type="region of interest" description="Disordered" evidence="1">
    <location>
        <begin position="1"/>
        <end position="48"/>
    </location>
</feature>
<feature type="compositionally biased region" description="Polar residues" evidence="1">
    <location>
        <begin position="69"/>
        <end position="83"/>
    </location>
</feature>
<dbReference type="Gene3D" id="2.60.40.2080">
    <property type="match status" value="2"/>
</dbReference>
<evidence type="ECO:0000313" key="4">
    <source>
        <dbReference type="Proteomes" id="UP001365542"/>
    </source>
</evidence>
<dbReference type="Proteomes" id="UP001365542">
    <property type="component" value="Unassembled WGS sequence"/>
</dbReference>
<name>A0AAV9XN46_9PEZI</name>
<feature type="region of interest" description="Disordered" evidence="1">
    <location>
        <begin position="62"/>
        <end position="85"/>
    </location>
</feature>
<dbReference type="InterPro" id="IPR037221">
    <property type="entry name" value="H-type_lectin_dom_sf"/>
</dbReference>
<gene>
    <name evidence="3" type="ORF">TWF694_000281</name>
</gene>
<feature type="compositionally biased region" description="Polar residues" evidence="1">
    <location>
        <begin position="1"/>
        <end position="15"/>
    </location>
</feature>
<feature type="compositionally biased region" description="Low complexity" evidence="1">
    <location>
        <begin position="16"/>
        <end position="30"/>
    </location>
</feature>
<feature type="domain" description="H-type lectin" evidence="2">
    <location>
        <begin position="312"/>
        <end position="371"/>
    </location>
</feature>
<evidence type="ECO:0000256" key="1">
    <source>
        <dbReference type="SAM" id="MobiDB-lite"/>
    </source>
</evidence>
<dbReference type="AlphaFoldDB" id="A0AAV9XN46"/>
<dbReference type="GO" id="GO:0007155">
    <property type="term" value="P:cell adhesion"/>
    <property type="evidence" value="ECO:0007669"/>
    <property type="project" value="InterPro"/>
</dbReference>